<sequence length="108" mass="12130">MRKYKSPITGHLDIIVTQNEDELEGIKEHWNEVLIHGDPEGLRSLANILLKLADLDQESIADLPIGAGEHEHLQPKFDLSNSSEAVIIGRLDAKGTGVFYDRYVPKER</sequence>
<evidence type="ECO:0000313" key="2">
    <source>
        <dbReference type="Proteomes" id="UP001324380"/>
    </source>
</evidence>
<evidence type="ECO:0000313" key="1">
    <source>
        <dbReference type="EMBL" id="WPU91884.1"/>
    </source>
</evidence>
<accession>A0ABZ0TGK5</accession>
<dbReference type="Pfam" id="PF15566">
    <property type="entry name" value="Imm32"/>
    <property type="match status" value="1"/>
</dbReference>
<proteinExistence type="predicted"/>
<reference evidence="1 2" key="1">
    <citation type="submission" date="2023-11" db="EMBL/GenBank/DDBJ databases">
        <title>Analysis of the Genomes of Mucilaginibacter gossypii cycad 4 and M. sabulilitoris SNA2: microbes with the potential for plant growth promotion.</title>
        <authorList>
            <person name="Hirsch A.M."/>
            <person name="Humm E."/>
            <person name="Rubbi M."/>
            <person name="Del Vecchio G."/>
            <person name="Ha S.M."/>
            <person name="Pellegrini M."/>
            <person name="Gunsalus R.P."/>
        </authorList>
    </citation>
    <scope>NUCLEOTIDE SEQUENCE [LARGE SCALE GENOMIC DNA]</scope>
    <source>
        <strain evidence="1 2">SNA2</strain>
    </source>
</reference>
<name>A0ABZ0TGK5_9SPHI</name>
<dbReference type="RefSeq" id="WP_321561050.1">
    <property type="nucleotide sequence ID" value="NZ_CP139558.1"/>
</dbReference>
<gene>
    <name evidence="1" type="ORF">SNE25_21440</name>
</gene>
<keyword evidence="2" id="KW-1185">Reference proteome</keyword>
<dbReference type="InterPro" id="IPR029083">
    <property type="entry name" value="Imm32"/>
</dbReference>
<organism evidence="1 2">
    <name type="scientific">Mucilaginibacter sabulilitoris</name>
    <dbReference type="NCBI Taxonomy" id="1173583"/>
    <lineage>
        <taxon>Bacteria</taxon>
        <taxon>Pseudomonadati</taxon>
        <taxon>Bacteroidota</taxon>
        <taxon>Sphingobacteriia</taxon>
        <taxon>Sphingobacteriales</taxon>
        <taxon>Sphingobacteriaceae</taxon>
        <taxon>Mucilaginibacter</taxon>
    </lineage>
</organism>
<protein>
    <submittedName>
        <fullName evidence="1">Uncharacterized protein</fullName>
    </submittedName>
</protein>
<dbReference type="Proteomes" id="UP001324380">
    <property type="component" value="Chromosome"/>
</dbReference>
<dbReference type="EMBL" id="CP139558">
    <property type="protein sequence ID" value="WPU91884.1"/>
    <property type="molecule type" value="Genomic_DNA"/>
</dbReference>